<dbReference type="AlphaFoldDB" id="A0A507DAK5"/>
<keyword evidence="4" id="KW-1185">Reference proteome</keyword>
<name>A0A507DAK5_9FUNG</name>
<dbReference type="EMBL" id="QEAN01000001">
    <property type="protein sequence ID" value="TPX55030.1"/>
    <property type="molecule type" value="Genomic_DNA"/>
</dbReference>
<protein>
    <submittedName>
        <fullName evidence="2">Uncharacterized protein</fullName>
    </submittedName>
</protein>
<accession>A0A507DAK5</accession>
<comment type="caution">
    <text evidence="2">The sequence shown here is derived from an EMBL/GenBank/DDBJ whole genome shotgun (WGS) entry which is preliminary data.</text>
</comment>
<proteinExistence type="predicted"/>
<gene>
    <name evidence="2" type="ORF">SeLEV6574_g02073</name>
    <name evidence="3" type="ORF">SeMB42_g00004</name>
</gene>
<feature type="region of interest" description="Disordered" evidence="1">
    <location>
        <begin position="227"/>
        <end position="250"/>
    </location>
</feature>
<organism evidence="2 5">
    <name type="scientific">Synchytrium endobioticum</name>
    <dbReference type="NCBI Taxonomy" id="286115"/>
    <lineage>
        <taxon>Eukaryota</taxon>
        <taxon>Fungi</taxon>
        <taxon>Fungi incertae sedis</taxon>
        <taxon>Chytridiomycota</taxon>
        <taxon>Chytridiomycota incertae sedis</taxon>
        <taxon>Chytridiomycetes</taxon>
        <taxon>Synchytriales</taxon>
        <taxon>Synchytriaceae</taxon>
        <taxon>Synchytrium</taxon>
    </lineage>
</organism>
<evidence type="ECO:0000313" key="5">
    <source>
        <dbReference type="Proteomes" id="UP000320475"/>
    </source>
</evidence>
<dbReference type="Proteomes" id="UP000317494">
    <property type="component" value="Unassembled WGS sequence"/>
</dbReference>
<evidence type="ECO:0000313" key="2">
    <source>
        <dbReference type="EMBL" id="TPX48407.1"/>
    </source>
</evidence>
<dbReference type="EMBL" id="QEAM01000053">
    <property type="protein sequence ID" value="TPX48407.1"/>
    <property type="molecule type" value="Genomic_DNA"/>
</dbReference>
<sequence>MEQFLAYQVQREVSLLLKQTAFLEHLDERLGSHNAKTLRTLLLTSDIPDDNVWLSTVRDVLGSQELFEEFKRAFDIHDDVTSDDTCLPNDLPMSELLEHRAALIRKKGDDMSDVGSLDRPARRRRVTFDQHDSAVDVLGNLASSAASSSLDAPVDVVASVEPVEAALSMTKERSWSPPRPPTPITKIFPLLPLEPIEKASGGAGASSVVDPTCAASSASNMQSTAASSTSGLLKAPSQAQPPSAEALAAPSPRLESKVLSSCSFNSSLVGLSSTVPSSSTISSPKAIGVPTSVALIDRPTEMVHLMSNQKDLFSQINMVLGYDDEEAKESQWRSLLLATRDRLDDDAWMRAIAQTLQDEPALLSQFKDMVGYLGDVDDDVLIPANNNVGISELVYTLDSIANEGQYVGLATTASLTVSGPADSTRVTTATGNTIQQNLSPTSLPMDQQEVIALGESAVDSEIVRTAALSMNFRAERDRRISVCPDSELVIAARHDRDTLMGLESAAPLFFNLLRTYLGSAARYATFVKLFQAPDDVLTDSEWYHLIVYKYANTPTLRRMFRDVLQVQVKGSTGGELFYDSQICTPASPSESPSSLSSGIQLTTPTNFYVMRRGPQDLVALEEQFPSEFHHLQANLSMREYEAVVLALQSSRNDLNDDDWVDSMLSLLSDAPQVDGMSAIGAVFKIAGVRVAINTNTVVVEPLTMDDAISEATTLQGRGLPSLQELSSASSGVDTVDASTVTTLSSCHTAREELPVLMPTIEMLYAVRKGLADERVFGKILPRYILTKHNRRASISSLTDAPGSLPEPPSKVITQLLDELVGPNSPAFKRFTHFVDEGGMSEFESTFQIA</sequence>
<evidence type="ECO:0000313" key="4">
    <source>
        <dbReference type="Proteomes" id="UP000317494"/>
    </source>
</evidence>
<evidence type="ECO:0000256" key="1">
    <source>
        <dbReference type="SAM" id="MobiDB-lite"/>
    </source>
</evidence>
<feature type="compositionally biased region" description="Low complexity" evidence="1">
    <location>
        <begin position="235"/>
        <end position="250"/>
    </location>
</feature>
<dbReference type="Proteomes" id="UP000320475">
    <property type="component" value="Unassembled WGS sequence"/>
</dbReference>
<dbReference type="OrthoDB" id="5279943at2759"/>
<evidence type="ECO:0000313" key="3">
    <source>
        <dbReference type="EMBL" id="TPX55030.1"/>
    </source>
</evidence>
<dbReference type="VEuPathDB" id="FungiDB:SeMB42_g00004"/>
<reference evidence="4 5" key="1">
    <citation type="journal article" date="2019" name="Sci. Rep.">
        <title>Comparative genomics of chytrid fungi reveal insights into the obligate biotrophic and pathogenic lifestyle of Synchytrium endobioticum.</title>
        <authorList>
            <person name="van de Vossenberg B.T.L.H."/>
            <person name="Warris S."/>
            <person name="Nguyen H.D.T."/>
            <person name="van Gent-Pelzer M.P.E."/>
            <person name="Joly D.L."/>
            <person name="van de Geest H.C."/>
            <person name="Bonants P.J.M."/>
            <person name="Smith D.S."/>
            <person name="Levesque C.A."/>
            <person name="van der Lee T.A.J."/>
        </authorList>
    </citation>
    <scope>NUCLEOTIDE SEQUENCE [LARGE SCALE GENOMIC DNA]</scope>
    <source>
        <strain evidence="2 5">LEV6574</strain>
        <strain evidence="3 4">MB42</strain>
    </source>
</reference>